<protein>
    <submittedName>
        <fullName evidence="1">Uncharacterized protein</fullName>
    </submittedName>
</protein>
<dbReference type="Proteomes" id="UP000215043">
    <property type="component" value="Chromosome"/>
</dbReference>
<sequence length="107" mass="11532">MTNRTTGTPPWSVIAHDTDRLRQAVHELDTGRSLSSGQELTHELLRTVTLIGDRLTALLDALAKRHENPGVPEQGTVHIALDQAAAAAADLGDCARRAARTLDDEES</sequence>
<evidence type="ECO:0000313" key="4">
    <source>
        <dbReference type="Proteomes" id="UP000215043"/>
    </source>
</evidence>
<evidence type="ECO:0000313" key="3">
    <source>
        <dbReference type="Proteomes" id="UP000029737"/>
    </source>
</evidence>
<dbReference type="EMBL" id="JPMV01000013">
    <property type="protein sequence ID" value="KGI82078.1"/>
    <property type="molecule type" value="Genomic_DNA"/>
</dbReference>
<evidence type="ECO:0000313" key="1">
    <source>
        <dbReference type="EMBL" id="ASU78476.1"/>
    </source>
</evidence>
<reference evidence="1 4" key="2">
    <citation type="submission" date="2017-08" db="EMBL/GenBank/DDBJ databases">
        <title>The complete genome sequence of moderately halophilic actinomycete Actinopolyspora erythraea YIM 90600, the producer of novel erythromycin, novel actinopolysporins A-C and tubercidin.</title>
        <authorList>
            <person name="Yin M."/>
            <person name="Tang S."/>
        </authorList>
    </citation>
    <scope>NUCLEOTIDE SEQUENCE [LARGE SCALE GENOMIC DNA]</scope>
    <source>
        <strain evidence="1 4">YIM 90600</strain>
    </source>
</reference>
<evidence type="ECO:0000313" key="2">
    <source>
        <dbReference type="EMBL" id="KGI82078.1"/>
    </source>
</evidence>
<dbReference type="AlphaFoldDB" id="A0A099D7I9"/>
<dbReference type="eggNOG" id="ENOG502ZFFJ">
    <property type="taxonomic scope" value="Bacteria"/>
</dbReference>
<gene>
    <name evidence="1" type="ORF">CDG81_09515</name>
    <name evidence="2" type="ORF">IL38_07135</name>
</gene>
<proteinExistence type="predicted"/>
<reference evidence="2 3" key="1">
    <citation type="journal article" date="2014" name="PLoS ONE">
        <title>Identification and Characterization of a New Erythromycin Biosynthetic Gene Cluster in Actinopolyspora erythraea YIM90600, a Novel Erythronolide-Producing Halophilic Actinomycete Isolated from Salt Field.</title>
        <authorList>
            <person name="Chen D."/>
            <person name="Feng J."/>
            <person name="Huang L."/>
            <person name="Zhang Q."/>
            <person name="Wu J."/>
            <person name="Zhu X."/>
            <person name="Duan Y."/>
            <person name="Xu Z."/>
        </authorList>
    </citation>
    <scope>NUCLEOTIDE SEQUENCE [LARGE SCALE GENOMIC DNA]</scope>
    <source>
        <strain evidence="2 3">YIM90600</strain>
    </source>
</reference>
<organism evidence="1 4">
    <name type="scientific">Actinopolyspora erythraea</name>
    <dbReference type="NCBI Taxonomy" id="414996"/>
    <lineage>
        <taxon>Bacteria</taxon>
        <taxon>Bacillati</taxon>
        <taxon>Actinomycetota</taxon>
        <taxon>Actinomycetes</taxon>
        <taxon>Actinopolysporales</taxon>
        <taxon>Actinopolysporaceae</taxon>
        <taxon>Actinopolyspora</taxon>
    </lineage>
</organism>
<dbReference type="RefSeq" id="WP_043571640.1">
    <property type="nucleotide sequence ID" value="NZ_CP022752.1"/>
</dbReference>
<dbReference type="EMBL" id="CP022752">
    <property type="protein sequence ID" value="ASU78476.1"/>
    <property type="molecule type" value="Genomic_DNA"/>
</dbReference>
<dbReference type="HOGENOM" id="CLU_2204394_0_0_11"/>
<dbReference type="Proteomes" id="UP000029737">
    <property type="component" value="Unassembled WGS sequence"/>
</dbReference>
<name>A0A099D7I9_9ACTN</name>
<dbReference type="OrthoDB" id="5190732at2"/>
<dbReference type="KEGG" id="aey:CDG81_09515"/>
<accession>A0A099D7I9</accession>
<keyword evidence="3" id="KW-1185">Reference proteome</keyword>